<reference evidence="1" key="1">
    <citation type="submission" date="2016-10" db="EMBL/GenBank/DDBJ databases">
        <authorList>
            <person name="Benchimol M."/>
            <person name="Almeida L.G."/>
            <person name="Vasconcelos A.T."/>
            <person name="Perreira-Neves A."/>
            <person name="Rosa I.A."/>
            <person name="Tasca T."/>
            <person name="Bogo M.R."/>
            <person name="de Souza W."/>
        </authorList>
    </citation>
    <scope>NUCLEOTIDE SEQUENCE [LARGE SCALE GENOMIC DNA]</scope>
    <source>
        <strain evidence="1">K</strain>
    </source>
</reference>
<evidence type="ECO:0000313" key="1">
    <source>
        <dbReference type="EMBL" id="OHS95506.1"/>
    </source>
</evidence>
<dbReference type="RefSeq" id="XP_068348643.1">
    <property type="nucleotide sequence ID" value="XM_068512000.1"/>
</dbReference>
<gene>
    <name evidence="1" type="ORF">TRFO_38376</name>
</gene>
<dbReference type="EMBL" id="MLAK01001240">
    <property type="protein sequence ID" value="OHS95506.1"/>
    <property type="molecule type" value="Genomic_DNA"/>
</dbReference>
<dbReference type="GeneID" id="94846704"/>
<keyword evidence="2" id="KW-1185">Reference proteome</keyword>
<protein>
    <submittedName>
        <fullName evidence="1">Uncharacterized protein</fullName>
    </submittedName>
</protein>
<dbReference type="AlphaFoldDB" id="A0A1J4J8J0"/>
<dbReference type="Proteomes" id="UP000179807">
    <property type="component" value="Unassembled WGS sequence"/>
</dbReference>
<name>A0A1J4J8J0_9EUKA</name>
<organism evidence="1 2">
    <name type="scientific">Tritrichomonas foetus</name>
    <dbReference type="NCBI Taxonomy" id="1144522"/>
    <lineage>
        <taxon>Eukaryota</taxon>
        <taxon>Metamonada</taxon>
        <taxon>Parabasalia</taxon>
        <taxon>Tritrichomonadida</taxon>
        <taxon>Tritrichomonadidae</taxon>
        <taxon>Tritrichomonas</taxon>
    </lineage>
</organism>
<accession>A0A1J4J8J0</accession>
<sequence length="349" mass="40526">MTYNLTRNIPELNSPDQIYQEWQLLSDKPDPSRSSVVKKPSYSLSNNLENAKSEITNDFNEIGAFIASGNSTNVYFSIEFLNERIFEFIFRFSNLSSLKVVRQIFVKPNDAAKVDLNRIKIESEKCLIKLSILKNHTAFLANPKFSRQDYWSILTDIMKDLYNHIFEFIYHIQFFSTKYIPLDTLINSTSMEFDKSLTQSSDTVIPSPQINGQMSIQNSPNVNNTLNFDDTIRKMEKIVNELLFYKDGASYSNHPDKFAKIVMLLCEMNDLEASINYMSDLIKKNDGQLFFELTRLTLNDFESLTKKKISNEKKIIEASQSENAKRFSRHIDEYAVIVQQMCDVFKRCL</sequence>
<proteinExistence type="predicted"/>
<dbReference type="VEuPathDB" id="TrichDB:TRFO_38376"/>
<dbReference type="OrthoDB" id="10682258at2759"/>
<evidence type="ECO:0000313" key="2">
    <source>
        <dbReference type="Proteomes" id="UP000179807"/>
    </source>
</evidence>
<comment type="caution">
    <text evidence="1">The sequence shown here is derived from an EMBL/GenBank/DDBJ whole genome shotgun (WGS) entry which is preliminary data.</text>
</comment>